<sequence>MKLYNKEEFLKLPSGTLFIFGPAYQEALLEPAIHSLNIKYESMTNDFVYKALVDIDADSSETLMDIDERAQKETRVNGISSNIPMDLECTTRDGFYEEKATYIVFDNEEIKAIIASLQTLVK</sequence>
<evidence type="ECO:0000313" key="1">
    <source>
        <dbReference type="EMBL" id="QQV92257.1"/>
    </source>
</evidence>
<protein>
    <submittedName>
        <fullName evidence="1">Uncharacterized protein</fullName>
    </submittedName>
</protein>
<accession>A0A7U0GBR9</accession>
<dbReference type="Proteomes" id="UP000596381">
    <property type="component" value="Segment"/>
</dbReference>
<proteinExistence type="predicted"/>
<reference evidence="1 2" key="1">
    <citation type="submission" date="2020-12" db="EMBL/GenBank/DDBJ databases">
        <title>Genomic characterization of four novel bacteriophages infecting Klebsiella pneumoniae.</title>
        <authorList>
            <person name="Estrada Bonilla B."/>
            <person name="Costa A.R."/>
            <person name="van Rossum T."/>
            <person name="Hagedoorn S."/>
            <person name="Wallinga H."/>
            <person name="Xiao M."/>
            <person name="Song W."/>
            <person name="Haas P.-J."/>
            <person name="Nobrega F.L."/>
            <person name="Brouns S.J.J."/>
        </authorList>
    </citation>
    <scope>NUCLEOTIDE SEQUENCE [LARGE SCALE GENOMIC DNA]</scope>
</reference>
<keyword evidence="2" id="KW-1185">Reference proteome</keyword>
<evidence type="ECO:0000313" key="2">
    <source>
        <dbReference type="Proteomes" id="UP000596381"/>
    </source>
</evidence>
<organism evidence="1 2">
    <name type="scientific">Klebsiella phage vB_KpM_FBKp24</name>
    <dbReference type="NCBI Taxonomy" id="2801834"/>
    <lineage>
        <taxon>Viruses</taxon>
        <taxon>Duplodnaviria</taxon>
        <taxon>Heunggongvirae</taxon>
        <taxon>Uroviricota</taxon>
        <taxon>Caudoviricetes</taxon>
        <taxon>Chimalliviridae</taxon>
        <taxon>Maaswegvirus</taxon>
        <taxon>Maaswegvirus Kp24</taxon>
    </lineage>
</organism>
<gene>
    <name evidence="1" type="ORF">vBKpMFBKp24_192</name>
</gene>
<dbReference type="EMBL" id="MW394391">
    <property type="protein sequence ID" value="QQV92257.1"/>
    <property type="molecule type" value="Genomic_DNA"/>
</dbReference>
<name>A0A7U0GBR9_9CAUD</name>